<reference evidence="1 2" key="1">
    <citation type="submission" date="2021-05" db="EMBL/GenBank/DDBJ databases">
        <title>Novel Bacillus species.</title>
        <authorList>
            <person name="Liu G."/>
        </authorList>
    </citation>
    <scope>NUCLEOTIDE SEQUENCE [LARGE SCALE GENOMIC DNA]</scope>
    <source>
        <strain evidence="1 2">FJAT-49705</strain>
    </source>
</reference>
<dbReference type="Proteomes" id="UP000681027">
    <property type="component" value="Unassembled WGS sequence"/>
</dbReference>
<keyword evidence="2" id="KW-1185">Reference proteome</keyword>
<protein>
    <recommendedName>
        <fullName evidence="3">Group-specific protein</fullName>
    </recommendedName>
</protein>
<accession>A0ABS5NSY9</accession>
<evidence type="ECO:0008006" key="3">
    <source>
        <dbReference type="Google" id="ProtNLM"/>
    </source>
</evidence>
<name>A0ABS5NSY9_9BACI</name>
<proteinExistence type="predicted"/>
<evidence type="ECO:0000313" key="2">
    <source>
        <dbReference type="Proteomes" id="UP000681027"/>
    </source>
</evidence>
<organism evidence="1 2">
    <name type="scientific">Cytobacillus citreus</name>
    <dbReference type="NCBI Taxonomy" id="2833586"/>
    <lineage>
        <taxon>Bacteria</taxon>
        <taxon>Bacillati</taxon>
        <taxon>Bacillota</taxon>
        <taxon>Bacilli</taxon>
        <taxon>Bacillales</taxon>
        <taxon>Bacillaceae</taxon>
        <taxon>Cytobacillus</taxon>
    </lineage>
</organism>
<dbReference type="EMBL" id="JAGYPM010000003">
    <property type="protein sequence ID" value="MBS4190945.1"/>
    <property type="molecule type" value="Genomic_DNA"/>
</dbReference>
<sequence length="175" mass="20447">MFDPTAFENMKVVIEGALYDRDLDGEISIFDRNDYINAAKLSRRYEVSFTVQPNFQHDLYCTFIMEAGLENLAAELLKSAHSDRLAGCHLFVKFSFKHQYEASIFQKIEETLKTIWGEERSIKQLIMSEPFSDQSLITNEVLVSFNRLVYEDQMNDIEAMIDYMTLSLKNIRQLF</sequence>
<comment type="caution">
    <text evidence="1">The sequence shown here is derived from an EMBL/GenBank/DDBJ whole genome shotgun (WGS) entry which is preliminary data.</text>
</comment>
<gene>
    <name evidence="1" type="ORF">KHA94_12205</name>
</gene>
<dbReference type="RefSeq" id="WP_213102420.1">
    <property type="nucleotide sequence ID" value="NZ_JAGYPM010000003.1"/>
</dbReference>
<evidence type="ECO:0000313" key="1">
    <source>
        <dbReference type="EMBL" id="MBS4190945.1"/>
    </source>
</evidence>